<comment type="pathway">
    <text evidence="11">Cell wall biogenesis; peptidoglycan biosynthesis.</text>
</comment>
<feature type="domain" description="Glycosyl transferase family 51" evidence="12">
    <location>
        <begin position="54"/>
        <end position="218"/>
    </location>
</feature>
<comment type="caution">
    <text evidence="13">The sequence shown here is derived from an EMBL/GenBank/DDBJ whole genome shotgun (WGS) entry which is preliminary data.</text>
</comment>
<dbReference type="GO" id="GO:0009274">
    <property type="term" value="C:peptidoglycan-based cell wall"/>
    <property type="evidence" value="ECO:0007669"/>
    <property type="project" value="InterPro"/>
</dbReference>
<reference evidence="13 14" key="1">
    <citation type="submission" date="2017-10" db="EMBL/GenBank/DDBJ databases">
        <title>Draft genome of Longibacter Salinarum.</title>
        <authorList>
            <person name="Goh K.M."/>
            <person name="Shamsir M.S."/>
            <person name="Lim S.W."/>
        </authorList>
    </citation>
    <scope>NUCLEOTIDE SEQUENCE [LARGE SCALE GENOMIC DNA]</scope>
    <source>
        <strain evidence="13 14">KCTC 52045</strain>
    </source>
</reference>
<keyword evidence="2" id="KW-0997">Cell inner membrane</keyword>
<dbReference type="GO" id="GO:0008360">
    <property type="term" value="P:regulation of cell shape"/>
    <property type="evidence" value="ECO:0007669"/>
    <property type="project" value="UniProtKB-KW"/>
</dbReference>
<keyword evidence="14" id="KW-1185">Reference proteome</keyword>
<keyword evidence="9 11" id="KW-0472">Membrane</keyword>
<keyword evidence="4 11" id="KW-0808">Transferase</keyword>
<proteinExistence type="inferred from homology"/>
<comment type="similarity">
    <text evidence="11">Belongs to the glycosyltransferase 51 family.</text>
</comment>
<evidence type="ECO:0000313" key="14">
    <source>
        <dbReference type="Proteomes" id="UP000220102"/>
    </source>
</evidence>
<dbReference type="OrthoDB" id="9766909at2"/>
<accession>A0A2A8D360</accession>
<evidence type="ECO:0000256" key="6">
    <source>
        <dbReference type="ARBA" id="ARBA00022960"/>
    </source>
</evidence>
<evidence type="ECO:0000256" key="5">
    <source>
        <dbReference type="ARBA" id="ARBA00022692"/>
    </source>
</evidence>
<organism evidence="13 14">
    <name type="scientific">Longibacter salinarum</name>
    <dbReference type="NCBI Taxonomy" id="1850348"/>
    <lineage>
        <taxon>Bacteria</taxon>
        <taxon>Pseudomonadati</taxon>
        <taxon>Rhodothermota</taxon>
        <taxon>Rhodothermia</taxon>
        <taxon>Rhodothermales</taxon>
        <taxon>Salisaetaceae</taxon>
        <taxon>Longibacter</taxon>
    </lineage>
</organism>
<sequence length="228" mass="26332">MRSWLRTAMRSILLVLGSYYALCTLLLIAYRWVDPPITGVQIQRSVAAWWTEADYERSYEPVSLREIDDDLELAVVSAEDTRFFQHTGIDWKAIGEAIEDNRERGRMYRGGSTITQQLAKNLFQTTHSSLIRKGLEVPLTYLTELLLPKERILELYLNVIEWGPGVFGAEAASRYHYGHSADTMSRWHAAALAACIPNPLVRRPRRMDSYARTILGRMRQVERFEAYF</sequence>
<dbReference type="AlphaFoldDB" id="A0A2A8D360"/>
<dbReference type="Proteomes" id="UP000220102">
    <property type="component" value="Unassembled WGS sequence"/>
</dbReference>
<dbReference type="Pfam" id="PF00912">
    <property type="entry name" value="Transgly"/>
    <property type="match status" value="1"/>
</dbReference>
<keyword evidence="5 11" id="KW-0812">Transmembrane</keyword>
<comment type="function">
    <text evidence="11">Peptidoglycan polymerase that catalyzes glycan chain elongation from lipid-linked precursors.</text>
</comment>
<dbReference type="InterPro" id="IPR036950">
    <property type="entry name" value="PBP_transglycosylase"/>
</dbReference>
<dbReference type="InterPro" id="IPR011812">
    <property type="entry name" value="Pep_trsgly"/>
</dbReference>
<evidence type="ECO:0000256" key="7">
    <source>
        <dbReference type="ARBA" id="ARBA00022984"/>
    </source>
</evidence>
<keyword evidence="10 11" id="KW-0961">Cell wall biogenesis/degradation</keyword>
<dbReference type="EC" id="2.4.99.28" evidence="11"/>
<dbReference type="GO" id="GO:0005886">
    <property type="term" value="C:plasma membrane"/>
    <property type="evidence" value="ECO:0007669"/>
    <property type="project" value="UniProtKB-SubCell"/>
</dbReference>
<dbReference type="GO" id="GO:0071555">
    <property type="term" value="P:cell wall organization"/>
    <property type="evidence" value="ECO:0007669"/>
    <property type="project" value="UniProtKB-KW"/>
</dbReference>
<dbReference type="HAMAP" id="MF_00766">
    <property type="entry name" value="PGT_MtgA"/>
    <property type="match status" value="1"/>
</dbReference>
<keyword evidence="8 11" id="KW-1133">Transmembrane helix</keyword>
<evidence type="ECO:0000313" key="13">
    <source>
        <dbReference type="EMBL" id="PEN15386.1"/>
    </source>
</evidence>
<dbReference type="InterPro" id="IPR001264">
    <property type="entry name" value="Glyco_trans_51"/>
</dbReference>
<keyword evidence="3 11" id="KW-0328">Glycosyltransferase</keyword>
<feature type="transmembrane region" description="Helical" evidence="11">
    <location>
        <begin position="12"/>
        <end position="33"/>
    </location>
</feature>
<dbReference type="GO" id="GO:0008955">
    <property type="term" value="F:peptidoglycan glycosyltransferase activity"/>
    <property type="evidence" value="ECO:0007669"/>
    <property type="project" value="UniProtKB-UniRule"/>
</dbReference>
<dbReference type="SUPFAM" id="SSF53955">
    <property type="entry name" value="Lysozyme-like"/>
    <property type="match status" value="1"/>
</dbReference>
<evidence type="ECO:0000256" key="11">
    <source>
        <dbReference type="HAMAP-Rule" id="MF_00766"/>
    </source>
</evidence>
<evidence type="ECO:0000256" key="9">
    <source>
        <dbReference type="ARBA" id="ARBA00023136"/>
    </source>
</evidence>
<evidence type="ECO:0000256" key="8">
    <source>
        <dbReference type="ARBA" id="ARBA00022989"/>
    </source>
</evidence>
<evidence type="ECO:0000256" key="4">
    <source>
        <dbReference type="ARBA" id="ARBA00022679"/>
    </source>
</evidence>
<evidence type="ECO:0000259" key="12">
    <source>
        <dbReference type="Pfam" id="PF00912"/>
    </source>
</evidence>
<dbReference type="PANTHER" id="PTHR30400:SF0">
    <property type="entry name" value="BIOSYNTHETIC PEPTIDOGLYCAN TRANSGLYCOSYLASE"/>
    <property type="match status" value="1"/>
</dbReference>
<dbReference type="UniPathway" id="UPA00219"/>
<dbReference type="InterPro" id="IPR023346">
    <property type="entry name" value="Lysozyme-like_dom_sf"/>
</dbReference>
<evidence type="ECO:0000256" key="10">
    <source>
        <dbReference type="ARBA" id="ARBA00023316"/>
    </source>
</evidence>
<gene>
    <name evidence="11" type="primary">mtgA</name>
    <name evidence="13" type="ORF">CRI94_01450</name>
</gene>
<dbReference type="NCBIfam" id="TIGR02070">
    <property type="entry name" value="mono_pep_trsgly"/>
    <property type="match status" value="1"/>
</dbReference>
<dbReference type="PANTHER" id="PTHR30400">
    <property type="entry name" value="MONOFUNCTIONAL BIOSYNTHETIC PEPTIDOGLYCAN TRANSGLYCOSYLASE"/>
    <property type="match status" value="1"/>
</dbReference>
<keyword evidence="6 11" id="KW-0133">Cell shape</keyword>
<dbReference type="Gene3D" id="1.10.3810.10">
    <property type="entry name" value="Biosynthetic peptidoglycan transglycosylase-like"/>
    <property type="match status" value="1"/>
</dbReference>
<dbReference type="GO" id="GO:0009252">
    <property type="term" value="P:peptidoglycan biosynthetic process"/>
    <property type="evidence" value="ECO:0007669"/>
    <property type="project" value="UniProtKB-UniRule"/>
</dbReference>
<comment type="catalytic activity">
    <reaction evidence="11">
        <text>[GlcNAc-(1-&gt;4)-Mur2Ac(oyl-L-Ala-gamma-D-Glu-L-Lys-D-Ala-D-Ala)](n)-di-trans,octa-cis-undecaprenyl diphosphate + beta-D-GlcNAc-(1-&gt;4)-Mur2Ac(oyl-L-Ala-gamma-D-Glu-L-Lys-D-Ala-D-Ala)-di-trans,octa-cis-undecaprenyl diphosphate = [GlcNAc-(1-&gt;4)-Mur2Ac(oyl-L-Ala-gamma-D-Glu-L-Lys-D-Ala-D-Ala)](n+1)-di-trans,octa-cis-undecaprenyl diphosphate + di-trans,octa-cis-undecaprenyl diphosphate + H(+)</text>
        <dbReference type="Rhea" id="RHEA:23708"/>
        <dbReference type="Rhea" id="RHEA-COMP:9602"/>
        <dbReference type="Rhea" id="RHEA-COMP:9603"/>
        <dbReference type="ChEBI" id="CHEBI:15378"/>
        <dbReference type="ChEBI" id="CHEBI:58405"/>
        <dbReference type="ChEBI" id="CHEBI:60033"/>
        <dbReference type="ChEBI" id="CHEBI:78435"/>
        <dbReference type="EC" id="2.4.99.28"/>
    </reaction>
</comment>
<keyword evidence="7 11" id="KW-0573">Peptidoglycan synthesis</keyword>
<evidence type="ECO:0000256" key="1">
    <source>
        <dbReference type="ARBA" id="ARBA00022475"/>
    </source>
</evidence>
<name>A0A2A8D360_9BACT</name>
<dbReference type="GO" id="GO:0016763">
    <property type="term" value="F:pentosyltransferase activity"/>
    <property type="evidence" value="ECO:0007669"/>
    <property type="project" value="InterPro"/>
</dbReference>
<keyword evidence="1 11" id="KW-1003">Cell membrane</keyword>
<comment type="subcellular location">
    <subcellularLocation>
        <location evidence="11">Cell membrane</location>
        <topology evidence="11">Single-pass membrane protein</topology>
    </subcellularLocation>
</comment>
<dbReference type="EMBL" id="PDEQ01000001">
    <property type="protein sequence ID" value="PEN15386.1"/>
    <property type="molecule type" value="Genomic_DNA"/>
</dbReference>
<evidence type="ECO:0000256" key="3">
    <source>
        <dbReference type="ARBA" id="ARBA00022676"/>
    </source>
</evidence>
<evidence type="ECO:0000256" key="2">
    <source>
        <dbReference type="ARBA" id="ARBA00022519"/>
    </source>
</evidence>
<protein>
    <recommendedName>
        <fullName evidence="11">Biosynthetic peptidoglycan transglycosylase</fullName>
        <ecNumber evidence="11">2.4.99.28</ecNumber>
    </recommendedName>
    <alternativeName>
        <fullName evidence="11">Glycan polymerase</fullName>
    </alternativeName>
    <alternativeName>
        <fullName evidence="11">Peptidoglycan glycosyltransferase MtgA</fullName>
        <shortName evidence="11">PGT</shortName>
    </alternativeName>
</protein>